<feature type="domain" description="Nose resistant-to-fluoxetine protein N-terminal" evidence="3">
    <location>
        <begin position="660"/>
        <end position="711"/>
    </location>
</feature>
<dbReference type="AlphaFoldDB" id="A0A7R9J4Y8"/>
<dbReference type="PANTHER" id="PTHR33273">
    <property type="entry name" value="DOMAIN-CONTAINING PROTEIN, PUTATIVE-RELATED"/>
    <property type="match status" value="1"/>
</dbReference>
<gene>
    <name evidence="4" type="ORF">TCMB3V08_LOCUS5278</name>
</gene>
<evidence type="ECO:0000259" key="2">
    <source>
        <dbReference type="Pfam" id="PF14529"/>
    </source>
</evidence>
<accession>A0A7R9J4Y8</accession>
<protein>
    <submittedName>
        <fullName evidence="4">(California timema) hypothetical protein</fullName>
    </submittedName>
</protein>
<feature type="region of interest" description="Disordered" evidence="1">
    <location>
        <begin position="1"/>
        <end position="26"/>
    </location>
</feature>
<dbReference type="EMBL" id="OE181143">
    <property type="protein sequence ID" value="CAD7572634.1"/>
    <property type="molecule type" value="Genomic_DNA"/>
</dbReference>
<dbReference type="InterPro" id="IPR036691">
    <property type="entry name" value="Endo/exonu/phosph_ase_sf"/>
</dbReference>
<proteinExistence type="predicted"/>
<sequence length="769" mass="87674">MDKLAELGRAQQKRHQTQDWARNLEDEDIDVELSDSETEETEFTEASILKRKLLFKPKEDKPPKSVKTTNQYKVLSVNEDEPMETVELPSGNARQDTSNSQKSKPKIPPIVVAGTSNYSKISKTMKTTMTGTFKIFYIRDGLKIHTSTLNDFKTLQAFLKQAGQEYHTFTLPSDKPLKLVIKGLPPNMPTDEIKEELQTMGYTATDIRQFTSRTQTENTIQDTKYELEELLETYGIDLALICETHLKTNQRLNITGHNIYRTDREHGKGGGTAVIIKDHLPHYRANINDTENLEATTISISTKTGHINFVAAYNPPSKILLKQDLDNITTSENYFIGGDLNSKNTLWNSRITNRNGRILEDHSNEAEYNIIAPDTPTHYPGNYLHRPDILDIILTNLKILPDTLTVLQELDSDHNPLLCEWEVNLQHQTNWRKPTIATTDWNKFKTDLQEALPKDLDIHTEQDIDAAIDLFSTTIQETYKHNTTISRKYQDYRIDHPELSYLLALKREARRDWQRLRTPNERTRYNRLKAIVKRTVNQIRRTNFNTFVTDSAANIQKTWTITKVLKGTSRKINTPAIHGQQGMAFSSPDKANAIALTLEEQFKPNPAHDQNFNRDGCGNNRRERGVGATICLEHTITCYTSSNAHKRTVLGVDQTRPTERMFDSSTKTPEGIVIGSTFNFGNFDECVGVRGPPRAEGEPEIQGQYCLMEVIMADPRVKPPERGYMEYHYILNYKLDGHKDVLPYFLGGGVDNNKRGGGDPQYAQLGFEP</sequence>
<dbReference type="GO" id="GO:0003824">
    <property type="term" value="F:catalytic activity"/>
    <property type="evidence" value="ECO:0007669"/>
    <property type="project" value="InterPro"/>
</dbReference>
<dbReference type="InterPro" id="IPR005135">
    <property type="entry name" value="Endo/exonuclease/phosphatase"/>
</dbReference>
<dbReference type="Pfam" id="PF14529">
    <property type="entry name" value="Exo_endo_phos_2"/>
    <property type="match status" value="1"/>
</dbReference>
<evidence type="ECO:0000313" key="4">
    <source>
        <dbReference type="EMBL" id="CAD7572634.1"/>
    </source>
</evidence>
<dbReference type="PANTHER" id="PTHR33273:SF2">
    <property type="entry name" value="ENDONUCLEASE_EXONUCLEASE_PHOSPHATASE DOMAIN-CONTAINING PROTEIN"/>
    <property type="match status" value="1"/>
</dbReference>
<feature type="domain" description="Endonuclease/exonuclease/phosphatase" evidence="2">
    <location>
        <begin position="307"/>
        <end position="417"/>
    </location>
</feature>
<feature type="compositionally biased region" description="Polar residues" evidence="1">
    <location>
        <begin position="92"/>
        <end position="102"/>
    </location>
</feature>
<dbReference type="InterPro" id="IPR006621">
    <property type="entry name" value="Nose-resist-to-fluoxetine_N"/>
</dbReference>
<reference evidence="4" key="1">
    <citation type="submission" date="2020-11" db="EMBL/GenBank/DDBJ databases">
        <authorList>
            <person name="Tran Van P."/>
        </authorList>
    </citation>
    <scope>NUCLEOTIDE SEQUENCE</scope>
</reference>
<evidence type="ECO:0000259" key="3">
    <source>
        <dbReference type="Pfam" id="PF20146"/>
    </source>
</evidence>
<dbReference type="SUPFAM" id="SSF56219">
    <property type="entry name" value="DNase I-like"/>
    <property type="match status" value="1"/>
</dbReference>
<name>A0A7R9J4Y8_TIMCA</name>
<feature type="region of interest" description="Disordered" evidence="1">
    <location>
        <begin position="77"/>
        <end position="108"/>
    </location>
</feature>
<organism evidence="4">
    <name type="scientific">Timema californicum</name>
    <name type="common">California timema</name>
    <name type="synonym">Walking stick</name>
    <dbReference type="NCBI Taxonomy" id="61474"/>
    <lineage>
        <taxon>Eukaryota</taxon>
        <taxon>Metazoa</taxon>
        <taxon>Ecdysozoa</taxon>
        <taxon>Arthropoda</taxon>
        <taxon>Hexapoda</taxon>
        <taxon>Insecta</taxon>
        <taxon>Pterygota</taxon>
        <taxon>Neoptera</taxon>
        <taxon>Polyneoptera</taxon>
        <taxon>Phasmatodea</taxon>
        <taxon>Timematodea</taxon>
        <taxon>Timematoidea</taxon>
        <taxon>Timematidae</taxon>
        <taxon>Timema</taxon>
    </lineage>
</organism>
<dbReference type="Pfam" id="PF20146">
    <property type="entry name" value="NRF"/>
    <property type="match status" value="1"/>
</dbReference>
<dbReference type="Gene3D" id="3.60.10.10">
    <property type="entry name" value="Endonuclease/exonuclease/phosphatase"/>
    <property type="match status" value="1"/>
</dbReference>
<evidence type="ECO:0000256" key="1">
    <source>
        <dbReference type="SAM" id="MobiDB-lite"/>
    </source>
</evidence>